<dbReference type="Proteomes" id="UP000193377">
    <property type="component" value="Unassembled WGS sequence"/>
</dbReference>
<dbReference type="RefSeq" id="WP_085393633.1">
    <property type="nucleotide sequence ID" value="NZ_LNKD01000009.1"/>
</dbReference>
<gene>
    <name evidence="1" type="ORF">B0487_2203</name>
</gene>
<comment type="caution">
    <text evidence="1">The sequence shown here is derived from an EMBL/GenBank/DDBJ whole genome shotgun (WGS) entry which is preliminary data.</text>
</comment>
<protein>
    <submittedName>
        <fullName evidence="1">Peptidase</fullName>
    </submittedName>
</protein>
<evidence type="ECO:0000313" key="1">
    <source>
        <dbReference type="EMBL" id="OSG84539.1"/>
    </source>
</evidence>
<organism evidence="1 2">
    <name type="scientific">Bifidobacterium adolescentis</name>
    <dbReference type="NCBI Taxonomy" id="1680"/>
    <lineage>
        <taxon>Bacteria</taxon>
        <taxon>Bacillati</taxon>
        <taxon>Actinomycetota</taxon>
        <taxon>Actinomycetes</taxon>
        <taxon>Bifidobacteriales</taxon>
        <taxon>Bifidobacteriaceae</taxon>
        <taxon>Bifidobacterium</taxon>
    </lineage>
</organism>
<name>A0A1X2YQU8_BIFAD</name>
<reference evidence="1 2" key="1">
    <citation type="journal article" date="2016" name="Sci. Rep.">
        <title>Evaluation of genetic diversity among strains of the human gut commensal Bifidobacterium adolescentis.</title>
        <authorList>
            <person name="Duranti S."/>
            <person name="Milani C."/>
            <person name="Lugli G.A."/>
            <person name="Mancabelli L."/>
            <person name="Turroni F."/>
            <person name="Ferrario C."/>
            <person name="Mangifesta M."/>
            <person name="Viappiani A."/>
            <person name="Sanchez B."/>
            <person name="Margolles A."/>
            <person name="van Sinderen D."/>
            <person name="Ventura M."/>
        </authorList>
    </citation>
    <scope>NUCLEOTIDE SEQUENCE [LARGE SCALE GENOMIC DNA]</scope>
    <source>
        <strain evidence="1 2">487B</strain>
    </source>
</reference>
<dbReference type="EMBL" id="LNKD01000009">
    <property type="protein sequence ID" value="OSG84539.1"/>
    <property type="molecule type" value="Genomic_DNA"/>
</dbReference>
<sequence length="87" mass="9616">MHTDVHETISDWMDKPIEELAGKRAIAITVGGTTIDGELEYRMEKTEDGLRVESLNFVNLPQYVVVCLNGGGNHLADTLFKSLNILA</sequence>
<accession>A0A1X2YQU8</accession>
<dbReference type="AlphaFoldDB" id="A0A1X2YQU8"/>
<evidence type="ECO:0000313" key="2">
    <source>
        <dbReference type="Proteomes" id="UP000193377"/>
    </source>
</evidence>
<proteinExistence type="predicted"/>